<accession>A0A0F9TFF8</accession>
<reference evidence="1" key="1">
    <citation type="journal article" date="2015" name="Nature">
        <title>Complex archaea that bridge the gap between prokaryotes and eukaryotes.</title>
        <authorList>
            <person name="Spang A."/>
            <person name="Saw J.H."/>
            <person name="Jorgensen S.L."/>
            <person name="Zaremba-Niedzwiedzka K."/>
            <person name="Martijn J."/>
            <person name="Lind A.E."/>
            <person name="van Eijk R."/>
            <person name="Schleper C."/>
            <person name="Guy L."/>
            <person name="Ettema T.J."/>
        </authorList>
    </citation>
    <scope>NUCLEOTIDE SEQUENCE</scope>
</reference>
<comment type="caution">
    <text evidence="1">The sequence shown here is derived from an EMBL/GenBank/DDBJ whole genome shotgun (WGS) entry which is preliminary data.</text>
</comment>
<dbReference type="EMBL" id="LAZR01000341">
    <property type="protein sequence ID" value="KKN73572.1"/>
    <property type="molecule type" value="Genomic_DNA"/>
</dbReference>
<protein>
    <submittedName>
        <fullName evidence="1">Uncharacterized protein</fullName>
    </submittedName>
</protein>
<organism evidence="1">
    <name type="scientific">marine sediment metagenome</name>
    <dbReference type="NCBI Taxonomy" id="412755"/>
    <lineage>
        <taxon>unclassified sequences</taxon>
        <taxon>metagenomes</taxon>
        <taxon>ecological metagenomes</taxon>
    </lineage>
</organism>
<evidence type="ECO:0000313" key="1">
    <source>
        <dbReference type="EMBL" id="KKN73572.1"/>
    </source>
</evidence>
<gene>
    <name evidence="1" type="ORF">LCGC14_0398880</name>
</gene>
<name>A0A0F9TFF8_9ZZZZ</name>
<proteinExistence type="predicted"/>
<sequence>MICEQCGGEMEKGKSWDFKGKTFNREVCSQCGWKAKAFLVKSGDETPSGGGMKMGKPKEKVNWDKISEGKVRHHFALEAFKMGKPLNEGLVIEIDCWVNYVMTGKLE</sequence>
<dbReference type="AlphaFoldDB" id="A0A0F9TFF8"/>